<organism evidence="3 4">
    <name type="scientific">Suhomyces tanzawaensis NRRL Y-17324</name>
    <dbReference type="NCBI Taxonomy" id="984487"/>
    <lineage>
        <taxon>Eukaryota</taxon>
        <taxon>Fungi</taxon>
        <taxon>Dikarya</taxon>
        <taxon>Ascomycota</taxon>
        <taxon>Saccharomycotina</taxon>
        <taxon>Pichiomycetes</taxon>
        <taxon>Debaryomycetaceae</taxon>
        <taxon>Suhomyces</taxon>
    </lineage>
</organism>
<dbReference type="InterPro" id="IPR021100">
    <property type="entry name" value="N-glycosylation_EOS1"/>
</dbReference>
<dbReference type="STRING" id="984487.A0A1E4SLL6"/>
<dbReference type="GO" id="GO:0034599">
    <property type="term" value="P:cellular response to oxidative stress"/>
    <property type="evidence" value="ECO:0007669"/>
    <property type="project" value="InterPro"/>
</dbReference>
<gene>
    <name evidence="3" type="ORF">CANTADRAFT_50133</name>
</gene>
<proteinExistence type="predicted"/>
<name>A0A1E4SLL6_9ASCO</name>
<dbReference type="PRINTS" id="PR02070">
    <property type="entry name" value="NGLYCOSEOS1"/>
</dbReference>
<keyword evidence="4" id="KW-1185">Reference proteome</keyword>
<sequence length="328" mass="36549">MSLMDIVRRRFASELQSHQIDEDYTLPVRPGVPLRPSDTTEFDPDEMVPSYETSQLMHEQQTQRATPNDLAQISRTDSGVSSEIPVSPPTPTPATSNGNSSAHGTRGNDSYKRTSIKQLGLKFLNARQHFALAICRDISLIPALIGLVQSWKQVFVDSHQVSVDSLALGHSSQHLTQSITSGRVLEHFLTGVWCIVSAYLSYSALDSLIVRWIVIYLTPAAIVRVLSMSTIMVTIESYLVSVFTADGYKYGLHIWILISCCLTLTYIGQNFVTSNLDLRKGAPKRARFFDIYNIVVFAVVPVGLASFITMIGLLRSLLILRIDIDQWE</sequence>
<feature type="transmembrane region" description="Helical" evidence="2">
    <location>
        <begin position="291"/>
        <end position="314"/>
    </location>
</feature>
<evidence type="ECO:0000256" key="1">
    <source>
        <dbReference type="SAM" id="MobiDB-lite"/>
    </source>
</evidence>
<dbReference type="GO" id="GO:0006487">
    <property type="term" value="P:protein N-linked glycosylation"/>
    <property type="evidence" value="ECO:0007669"/>
    <property type="project" value="TreeGrafter"/>
</dbReference>
<feature type="transmembrane region" description="Helical" evidence="2">
    <location>
        <begin position="252"/>
        <end position="271"/>
    </location>
</feature>
<keyword evidence="2" id="KW-0472">Membrane</keyword>
<dbReference type="Proteomes" id="UP000094285">
    <property type="component" value="Unassembled WGS sequence"/>
</dbReference>
<feature type="compositionally biased region" description="Polar residues" evidence="1">
    <location>
        <begin position="51"/>
        <end position="80"/>
    </location>
</feature>
<evidence type="ECO:0000256" key="2">
    <source>
        <dbReference type="SAM" id="Phobius"/>
    </source>
</evidence>
<keyword evidence="2" id="KW-1133">Transmembrane helix</keyword>
<dbReference type="EMBL" id="KV453911">
    <property type="protein sequence ID" value="ODV80297.1"/>
    <property type="molecule type" value="Genomic_DNA"/>
</dbReference>
<dbReference type="GeneID" id="30983927"/>
<protein>
    <recommendedName>
        <fullName evidence="5">N-glycosylation protein EOS1</fullName>
    </recommendedName>
</protein>
<evidence type="ECO:0008006" key="5">
    <source>
        <dbReference type="Google" id="ProtNLM"/>
    </source>
</evidence>
<dbReference type="RefSeq" id="XP_020065419.1">
    <property type="nucleotide sequence ID" value="XM_020209791.1"/>
</dbReference>
<dbReference type="GO" id="GO:0005789">
    <property type="term" value="C:endoplasmic reticulum membrane"/>
    <property type="evidence" value="ECO:0007669"/>
    <property type="project" value="InterPro"/>
</dbReference>
<accession>A0A1E4SLL6</accession>
<dbReference type="AlphaFoldDB" id="A0A1E4SLL6"/>
<dbReference type="OrthoDB" id="2139606at2759"/>
<reference evidence="4" key="1">
    <citation type="submission" date="2016-05" db="EMBL/GenBank/DDBJ databases">
        <title>Comparative genomics of biotechnologically important yeasts.</title>
        <authorList>
            <consortium name="DOE Joint Genome Institute"/>
            <person name="Riley R."/>
            <person name="Haridas S."/>
            <person name="Wolfe K.H."/>
            <person name="Lopes M.R."/>
            <person name="Hittinger C.T."/>
            <person name="Goker M."/>
            <person name="Salamov A."/>
            <person name="Wisecaver J."/>
            <person name="Long T.M."/>
            <person name="Aerts A.L."/>
            <person name="Barry K."/>
            <person name="Choi C."/>
            <person name="Clum A."/>
            <person name="Coughlan A.Y."/>
            <person name="Deshpande S."/>
            <person name="Douglass A.P."/>
            <person name="Hanson S.J."/>
            <person name="Klenk H.-P."/>
            <person name="Labutti K."/>
            <person name="Lapidus A."/>
            <person name="Lindquist E."/>
            <person name="Lipzen A."/>
            <person name="Meier-Kolthoff J.P."/>
            <person name="Ohm R.A."/>
            <person name="Otillar R.P."/>
            <person name="Pangilinan J."/>
            <person name="Peng Y."/>
            <person name="Rokas A."/>
            <person name="Rosa C.A."/>
            <person name="Scheuner C."/>
            <person name="Sibirny A.A."/>
            <person name="Slot J.C."/>
            <person name="Stielow J.B."/>
            <person name="Sun H."/>
            <person name="Kurtzman C.P."/>
            <person name="Blackwell M."/>
            <person name="Grigoriev I.V."/>
            <person name="Jeffries T.W."/>
        </authorList>
    </citation>
    <scope>NUCLEOTIDE SEQUENCE [LARGE SCALE GENOMIC DNA]</scope>
    <source>
        <strain evidence="4">NRRL Y-17324</strain>
    </source>
</reference>
<feature type="region of interest" description="Disordered" evidence="1">
    <location>
        <begin position="22"/>
        <end position="110"/>
    </location>
</feature>
<evidence type="ECO:0000313" key="4">
    <source>
        <dbReference type="Proteomes" id="UP000094285"/>
    </source>
</evidence>
<dbReference type="PANTHER" id="PTHR28147:SF1">
    <property type="entry name" value="N-GLYCOSYLATION PROTEIN EOS1"/>
    <property type="match status" value="1"/>
</dbReference>
<evidence type="ECO:0000313" key="3">
    <source>
        <dbReference type="EMBL" id="ODV80297.1"/>
    </source>
</evidence>
<keyword evidence="2" id="KW-0812">Transmembrane</keyword>
<dbReference type="Pfam" id="PF12326">
    <property type="entry name" value="EOS1"/>
    <property type="match status" value="2"/>
</dbReference>
<dbReference type="PANTHER" id="PTHR28147">
    <property type="entry name" value="N-GLYCOSYLATION PROTEIN EOS1"/>
    <property type="match status" value="1"/>
</dbReference>
<feature type="transmembrane region" description="Helical" evidence="2">
    <location>
        <begin position="214"/>
        <end position="240"/>
    </location>
</feature>